<gene>
    <name evidence="2" type="ORF">PUN28_008202</name>
</gene>
<keyword evidence="3" id="KW-1185">Reference proteome</keyword>
<dbReference type="AlphaFoldDB" id="A0AAW2G2L5"/>
<dbReference type="Proteomes" id="UP001430953">
    <property type="component" value="Unassembled WGS sequence"/>
</dbReference>
<comment type="caution">
    <text evidence="2">The sequence shown here is derived from an EMBL/GenBank/DDBJ whole genome shotgun (WGS) entry which is preliminary data.</text>
</comment>
<accession>A0AAW2G2L5</accession>
<protein>
    <submittedName>
        <fullName evidence="2">Uncharacterized protein</fullName>
    </submittedName>
</protein>
<feature type="region of interest" description="Disordered" evidence="1">
    <location>
        <begin position="10"/>
        <end position="39"/>
    </location>
</feature>
<evidence type="ECO:0000313" key="2">
    <source>
        <dbReference type="EMBL" id="KAL0120372.1"/>
    </source>
</evidence>
<evidence type="ECO:0000256" key="1">
    <source>
        <dbReference type="SAM" id="MobiDB-lite"/>
    </source>
</evidence>
<reference evidence="2 3" key="1">
    <citation type="submission" date="2023-03" db="EMBL/GenBank/DDBJ databases">
        <title>High recombination rates correlate with genetic variation in Cardiocondyla obscurior ants.</title>
        <authorList>
            <person name="Errbii M."/>
        </authorList>
    </citation>
    <scope>NUCLEOTIDE SEQUENCE [LARGE SCALE GENOMIC DNA]</scope>
    <source>
        <strain evidence="2">Alpha-2009</strain>
        <tissue evidence="2">Whole body</tissue>
    </source>
</reference>
<name>A0AAW2G2L5_9HYME</name>
<organism evidence="2 3">
    <name type="scientific">Cardiocondyla obscurior</name>
    <dbReference type="NCBI Taxonomy" id="286306"/>
    <lineage>
        <taxon>Eukaryota</taxon>
        <taxon>Metazoa</taxon>
        <taxon>Ecdysozoa</taxon>
        <taxon>Arthropoda</taxon>
        <taxon>Hexapoda</taxon>
        <taxon>Insecta</taxon>
        <taxon>Pterygota</taxon>
        <taxon>Neoptera</taxon>
        <taxon>Endopterygota</taxon>
        <taxon>Hymenoptera</taxon>
        <taxon>Apocrita</taxon>
        <taxon>Aculeata</taxon>
        <taxon>Formicoidea</taxon>
        <taxon>Formicidae</taxon>
        <taxon>Myrmicinae</taxon>
        <taxon>Cardiocondyla</taxon>
    </lineage>
</organism>
<proteinExistence type="predicted"/>
<evidence type="ECO:0000313" key="3">
    <source>
        <dbReference type="Proteomes" id="UP001430953"/>
    </source>
</evidence>
<sequence length="229" mass="25624">MFPWLLASARKLGGGKAPGPTDNSRGRQASRKTKSFRESQIRTLHSIRNSAQPTHTELRDEAVFVATKQIIDACRRYHLRPPSPPVEEAKTPKIVSIKVFPPQQPLAGILRPPGLKKPPRHTHFQFLEWKPPLANFTPPRLTRPPRIYLAPGDVRVWCYTSPPVEPSESAALAYPTNTTGADRARIQCDPWATTSSSEAEPPILPGDDKWGPIKVTLTAPHISYRERRL</sequence>
<dbReference type="EMBL" id="JADYXP020000007">
    <property type="protein sequence ID" value="KAL0120372.1"/>
    <property type="molecule type" value="Genomic_DNA"/>
</dbReference>
<feature type="region of interest" description="Disordered" evidence="1">
    <location>
        <begin position="192"/>
        <end position="211"/>
    </location>
</feature>